<dbReference type="Pfam" id="PF12535">
    <property type="entry name" value="Nudix_N"/>
    <property type="match status" value="1"/>
</dbReference>
<keyword evidence="2" id="KW-0378">Hydrolase</keyword>
<evidence type="ECO:0000256" key="2">
    <source>
        <dbReference type="ARBA" id="ARBA00022801"/>
    </source>
</evidence>
<comment type="caution">
    <text evidence="4">The sequence shown here is derived from an EMBL/GenBank/DDBJ whole genome shotgun (WGS) entry which is preliminary data.</text>
</comment>
<dbReference type="Gene3D" id="3.90.79.10">
    <property type="entry name" value="Nucleoside Triphosphate Pyrophosphohydrolase"/>
    <property type="match status" value="1"/>
</dbReference>
<dbReference type="Gene3D" id="6.10.250.1120">
    <property type="match status" value="1"/>
</dbReference>
<comment type="cofactor">
    <cofactor evidence="1">
        <name>Mg(2+)</name>
        <dbReference type="ChEBI" id="CHEBI:18420"/>
    </cofactor>
</comment>
<dbReference type="SUPFAM" id="SSF55811">
    <property type="entry name" value="Nudix"/>
    <property type="match status" value="1"/>
</dbReference>
<gene>
    <name evidence="4" type="ORF">GJV26_13440</name>
</gene>
<dbReference type="EMBL" id="WNWM01000002">
    <property type="protein sequence ID" value="MUI13458.1"/>
    <property type="molecule type" value="Genomic_DNA"/>
</dbReference>
<dbReference type="AlphaFoldDB" id="A0A6I3XLL3"/>
<dbReference type="InterPro" id="IPR015797">
    <property type="entry name" value="NUDIX_hydrolase-like_dom_sf"/>
</dbReference>
<proteinExistence type="predicted"/>
<dbReference type="InterPro" id="IPR000086">
    <property type="entry name" value="NUDIX_hydrolase_dom"/>
</dbReference>
<evidence type="ECO:0000313" key="5">
    <source>
        <dbReference type="Proteomes" id="UP000431684"/>
    </source>
</evidence>
<dbReference type="OrthoDB" id="9804442at2"/>
<dbReference type="PANTHER" id="PTHR43046">
    <property type="entry name" value="GDP-MANNOSE MANNOSYL HYDROLASE"/>
    <property type="match status" value="1"/>
</dbReference>
<sequence>MWLGIAQRLQALAQAGLAYEPHVFDAERYQEVLALSQQMLSHLTGQPVSQLRDAIALERGYPTPKVDIRAVLFNGTDEVLMAREKHDGGRWSLPGGWADVGCTPFEVAVKEVREETGLDTEAVRLLALWDKRVHPHPPQAWYVYKAFVLCRPTGGALLADTAETTEVRWVARHELPGLEISTDRVTLSQLERLFDFAANPDLPTLCD</sequence>
<evidence type="ECO:0000313" key="4">
    <source>
        <dbReference type="EMBL" id="MUI13458.1"/>
    </source>
</evidence>
<feature type="domain" description="Nudix hydrolase" evidence="3">
    <location>
        <begin position="63"/>
        <end position="192"/>
    </location>
</feature>
<evidence type="ECO:0000256" key="1">
    <source>
        <dbReference type="ARBA" id="ARBA00001946"/>
    </source>
</evidence>
<protein>
    <submittedName>
        <fullName evidence="4">NUDIX domain-containing protein</fullName>
    </submittedName>
</protein>
<dbReference type="PROSITE" id="PS51462">
    <property type="entry name" value="NUDIX"/>
    <property type="match status" value="1"/>
</dbReference>
<dbReference type="InterPro" id="IPR059176">
    <property type="entry name" value="UDP-X_N"/>
</dbReference>
<keyword evidence="5" id="KW-1185">Reference proteome</keyword>
<dbReference type="Pfam" id="PF00293">
    <property type="entry name" value="NUDIX"/>
    <property type="match status" value="1"/>
</dbReference>
<organism evidence="4 5">
    <name type="scientific">Pseudoduganella dura</name>
    <dbReference type="NCBI Taxonomy" id="321982"/>
    <lineage>
        <taxon>Bacteria</taxon>
        <taxon>Pseudomonadati</taxon>
        <taxon>Pseudomonadota</taxon>
        <taxon>Betaproteobacteria</taxon>
        <taxon>Burkholderiales</taxon>
        <taxon>Oxalobacteraceae</taxon>
        <taxon>Telluria group</taxon>
        <taxon>Pseudoduganella</taxon>
    </lineage>
</organism>
<dbReference type="GO" id="GO:0016787">
    <property type="term" value="F:hydrolase activity"/>
    <property type="evidence" value="ECO:0007669"/>
    <property type="project" value="UniProtKB-KW"/>
</dbReference>
<dbReference type="Proteomes" id="UP000431684">
    <property type="component" value="Unassembled WGS sequence"/>
</dbReference>
<evidence type="ECO:0000259" key="3">
    <source>
        <dbReference type="PROSITE" id="PS51462"/>
    </source>
</evidence>
<accession>A0A6I3XLL3</accession>
<dbReference type="PANTHER" id="PTHR43046:SF16">
    <property type="entry name" value="ADP-RIBOSE PYROPHOSPHATASE YJHB-RELATED"/>
    <property type="match status" value="1"/>
</dbReference>
<name>A0A6I3XLL3_9BURK</name>
<reference evidence="4 5" key="1">
    <citation type="submission" date="2019-11" db="EMBL/GenBank/DDBJ databases">
        <title>Draft Genome Sequences of Six Type Strains of the Genus Massilia.</title>
        <authorList>
            <person name="Miess H."/>
            <person name="Frediansyah A."/>
            <person name="Goeker M."/>
            <person name="Gross H."/>
        </authorList>
    </citation>
    <scope>NUCLEOTIDE SEQUENCE [LARGE SCALE GENOMIC DNA]</scope>
    <source>
        <strain evidence="4 5">DSM 17513</strain>
    </source>
</reference>